<reference evidence="1 2" key="1">
    <citation type="submission" date="2014-04" db="EMBL/GenBank/DDBJ databases">
        <title>Comparative genomics and transcriptomics to identify genetic mechanisms underlying the emergence of carbapenem resistant Acinetobacter baumannii (CRAb).</title>
        <authorList>
            <person name="Harris A.D."/>
            <person name="Johnson K.J."/>
            <person name="George J."/>
            <person name="Nadendla S."/>
            <person name="Daugherty S.C."/>
            <person name="Parankush S."/>
            <person name="Sadzewicz L."/>
            <person name="Tallon L."/>
            <person name="Sengamalay N."/>
            <person name="Hazen T.H."/>
            <person name="Rasko D.A."/>
        </authorList>
    </citation>
    <scope>NUCLEOTIDE SEQUENCE [LARGE SCALE GENOMIC DNA]</scope>
    <source>
        <strain evidence="1 2">1499986</strain>
    </source>
</reference>
<accession>A0A836LWK3</accession>
<organism evidence="1 2">
    <name type="scientific">Acinetobacter baumannii 1499986</name>
    <dbReference type="NCBI Taxonomy" id="1310673"/>
    <lineage>
        <taxon>Bacteria</taxon>
        <taxon>Pseudomonadati</taxon>
        <taxon>Pseudomonadota</taxon>
        <taxon>Gammaproteobacteria</taxon>
        <taxon>Moraxellales</taxon>
        <taxon>Moraxellaceae</taxon>
        <taxon>Acinetobacter</taxon>
        <taxon>Acinetobacter calcoaceticus/baumannii complex</taxon>
    </lineage>
</organism>
<proteinExistence type="predicted"/>
<dbReference type="Proteomes" id="UP000027309">
    <property type="component" value="Unassembled WGS sequence"/>
</dbReference>
<evidence type="ECO:0000313" key="2">
    <source>
        <dbReference type="Proteomes" id="UP000027309"/>
    </source>
</evidence>
<dbReference type="EMBL" id="JMOA01000128">
    <property type="protein sequence ID" value="KCX96742.1"/>
    <property type="molecule type" value="Genomic_DNA"/>
</dbReference>
<sequence length="41" mass="4714">MLGTVFTALLCLFFSQKASSFYISFIYNKNLIYNGKNMPNL</sequence>
<name>A0A836LWK3_ACIBA</name>
<protein>
    <submittedName>
        <fullName evidence="1">TetR family transcriptional regulator domain protein</fullName>
    </submittedName>
</protein>
<gene>
    <name evidence="1" type="ORF">J572_4042</name>
</gene>
<dbReference type="AlphaFoldDB" id="A0A836LWK3"/>
<feature type="non-terminal residue" evidence="1">
    <location>
        <position position="41"/>
    </location>
</feature>
<evidence type="ECO:0000313" key="1">
    <source>
        <dbReference type="EMBL" id="KCX96742.1"/>
    </source>
</evidence>
<comment type="caution">
    <text evidence="1">The sequence shown here is derived from an EMBL/GenBank/DDBJ whole genome shotgun (WGS) entry which is preliminary data.</text>
</comment>